<keyword evidence="4" id="KW-1003">Cell membrane</keyword>
<dbReference type="InterPro" id="IPR000620">
    <property type="entry name" value="EamA_dom"/>
</dbReference>
<evidence type="ECO:0000313" key="12">
    <source>
        <dbReference type="Proteomes" id="UP000199236"/>
    </source>
</evidence>
<dbReference type="GO" id="GO:0005886">
    <property type="term" value="C:plasma membrane"/>
    <property type="evidence" value="ECO:0007669"/>
    <property type="project" value="UniProtKB-SubCell"/>
</dbReference>
<dbReference type="Proteomes" id="UP000199236">
    <property type="component" value="Unassembled WGS sequence"/>
</dbReference>
<organism evidence="11 12">
    <name type="scientific">Cohaesibacter marisflavi</name>
    <dbReference type="NCBI Taxonomy" id="655353"/>
    <lineage>
        <taxon>Bacteria</taxon>
        <taxon>Pseudomonadati</taxon>
        <taxon>Pseudomonadota</taxon>
        <taxon>Alphaproteobacteria</taxon>
        <taxon>Hyphomicrobiales</taxon>
        <taxon>Cohaesibacteraceae</taxon>
    </lineage>
</organism>
<evidence type="ECO:0000256" key="7">
    <source>
        <dbReference type="ARBA" id="ARBA00023136"/>
    </source>
</evidence>
<feature type="transmembrane region" description="Helical" evidence="9">
    <location>
        <begin position="126"/>
        <end position="143"/>
    </location>
</feature>
<accession>A0A1I5FZI6</accession>
<keyword evidence="12" id="KW-1185">Reference proteome</keyword>
<dbReference type="SUPFAM" id="SSF103481">
    <property type="entry name" value="Multidrug resistance efflux transporter EmrE"/>
    <property type="match status" value="1"/>
</dbReference>
<protein>
    <submittedName>
        <fullName evidence="11">Chloramphenicol-sensitive protein RarD</fullName>
    </submittedName>
</protein>
<feature type="transmembrane region" description="Helical" evidence="9">
    <location>
        <begin position="259"/>
        <end position="283"/>
    </location>
</feature>
<evidence type="ECO:0000256" key="2">
    <source>
        <dbReference type="ARBA" id="ARBA00007362"/>
    </source>
</evidence>
<comment type="subcellular location">
    <subcellularLocation>
        <location evidence="1">Cell membrane</location>
        <topology evidence="1">Multi-pass membrane protein</topology>
    </subcellularLocation>
</comment>
<evidence type="ECO:0000256" key="4">
    <source>
        <dbReference type="ARBA" id="ARBA00022475"/>
    </source>
</evidence>
<dbReference type="Pfam" id="PF00892">
    <property type="entry name" value="EamA"/>
    <property type="match status" value="1"/>
</dbReference>
<feature type="region of interest" description="Disordered" evidence="8">
    <location>
        <begin position="1"/>
        <end position="22"/>
    </location>
</feature>
<dbReference type="NCBIfam" id="TIGR00688">
    <property type="entry name" value="rarD"/>
    <property type="match status" value="1"/>
</dbReference>
<evidence type="ECO:0000256" key="3">
    <source>
        <dbReference type="ARBA" id="ARBA00022448"/>
    </source>
</evidence>
<reference evidence="11 12" key="1">
    <citation type="submission" date="2016-10" db="EMBL/GenBank/DDBJ databases">
        <authorList>
            <person name="de Groot N.N."/>
        </authorList>
    </citation>
    <scope>NUCLEOTIDE SEQUENCE [LARGE SCALE GENOMIC DNA]</scope>
    <source>
        <strain evidence="11 12">CGMCC 1.9157</strain>
    </source>
</reference>
<dbReference type="InterPro" id="IPR004626">
    <property type="entry name" value="RarD"/>
</dbReference>
<feature type="transmembrane region" description="Helical" evidence="9">
    <location>
        <begin position="30"/>
        <end position="49"/>
    </location>
</feature>
<dbReference type="PANTHER" id="PTHR22911">
    <property type="entry name" value="ACYL-MALONYL CONDENSING ENZYME-RELATED"/>
    <property type="match status" value="1"/>
</dbReference>
<feature type="transmembrane region" description="Helical" evidence="9">
    <location>
        <begin position="201"/>
        <end position="221"/>
    </location>
</feature>
<keyword evidence="3" id="KW-0813">Transport</keyword>
<evidence type="ECO:0000256" key="9">
    <source>
        <dbReference type="SAM" id="Phobius"/>
    </source>
</evidence>
<evidence type="ECO:0000313" key="11">
    <source>
        <dbReference type="EMBL" id="SFO28681.1"/>
    </source>
</evidence>
<gene>
    <name evidence="11" type="ORF">SAMN04488056_104260</name>
</gene>
<feature type="transmembrane region" description="Helical" evidence="9">
    <location>
        <begin position="61"/>
        <end position="78"/>
    </location>
</feature>
<keyword evidence="6 9" id="KW-1133">Transmembrane helix</keyword>
<feature type="transmembrane region" description="Helical" evidence="9">
    <location>
        <begin position="174"/>
        <end position="189"/>
    </location>
</feature>
<sequence>MSQMRDKAGGIAPASDGTLSSETASKDTQIGLLMALGAYGSWGIFPLYFSMLAHVPAIEVVAHRISWSLVLMAVWFLLRRRWGEVWPVLRQPRVFGLLIATGLLVSSNWLTYVWAVGHGQATEASLGYFIVPMVNVATGYLLLSERLSRLQIVAICLAILSILLQMLLLGTVPIVSLLLALTFGAYGYLRKILPVGANLGLLVELIAITPIAFGYILYLQTSGAGHFVLSDKPTMLLLIFTGLITSMPLIWFSGAAKRLNMITIGIMQYLNPSIQFMIAIFVLKESISMSKLATFMLIWLSVAVYSYDALSKRRHNRAKSKAV</sequence>
<name>A0A1I5FZI6_9HYPH</name>
<proteinExistence type="inferred from homology"/>
<comment type="similarity">
    <text evidence="2">Belongs to the EamA transporter family.</text>
</comment>
<dbReference type="InterPro" id="IPR037185">
    <property type="entry name" value="EmrE-like"/>
</dbReference>
<dbReference type="RefSeq" id="WP_090071797.1">
    <property type="nucleotide sequence ID" value="NZ_OY762534.1"/>
</dbReference>
<evidence type="ECO:0000256" key="6">
    <source>
        <dbReference type="ARBA" id="ARBA00022989"/>
    </source>
</evidence>
<keyword evidence="5 9" id="KW-0812">Transmembrane</keyword>
<dbReference type="AlphaFoldDB" id="A0A1I5FZI6"/>
<feature type="transmembrane region" description="Helical" evidence="9">
    <location>
        <begin position="94"/>
        <end position="114"/>
    </location>
</feature>
<feature type="domain" description="EamA" evidence="10">
    <location>
        <begin position="30"/>
        <end position="164"/>
    </location>
</feature>
<evidence type="ECO:0000256" key="1">
    <source>
        <dbReference type="ARBA" id="ARBA00004651"/>
    </source>
</evidence>
<evidence type="ECO:0000259" key="10">
    <source>
        <dbReference type="Pfam" id="PF00892"/>
    </source>
</evidence>
<feature type="transmembrane region" description="Helical" evidence="9">
    <location>
        <begin position="289"/>
        <end position="310"/>
    </location>
</feature>
<dbReference type="OrthoDB" id="369870at2"/>
<dbReference type="STRING" id="655353.SAMN04488056_104260"/>
<dbReference type="PANTHER" id="PTHR22911:SF137">
    <property type="entry name" value="SOLUTE CARRIER FAMILY 35 MEMBER G2-RELATED"/>
    <property type="match status" value="1"/>
</dbReference>
<feature type="transmembrane region" description="Helical" evidence="9">
    <location>
        <begin position="150"/>
        <end position="168"/>
    </location>
</feature>
<dbReference type="EMBL" id="FOVR01000004">
    <property type="protein sequence ID" value="SFO28681.1"/>
    <property type="molecule type" value="Genomic_DNA"/>
</dbReference>
<keyword evidence="7 9" id="KW-0472">Membrane</keyword>
<evidence type="ECO:0000256" key="8">
    <source>
        <dbReference type="SAM" id="MobiDB-lite"/>
    </source>
</evidence>
<evidence type="ECO:0000256" key="5">
    <source>
        <dbReference type="ARBA" id="ARBA00022692"/>
    </source>
</evidence>
<feature type="transmembrane region" description="Helical" evidence="9">
    <location>
        <begin position="233"/>
        <end position="252"/>
    </location>
</feature>